<dbReference type="AlphaFoldDB" id="A0A5E8H9E4"/>
<comment type="caution">
    <text evidence="2">The sequence shown here is derived from an EMBL/GenBank/DDBJ whole genome shotgun (WGS) entry which is preliminary data.</text>
</comment>
<evidence type="ECO:0000313" key="2">
    <source>
        <dbReference type="EMBL" id="EOQ87829.1"/>
    </source>
</evidence>
<dbReference type="Proteomes" id="UP000013996">
    <property type="component" value="Unassembled WGS sequence"/>
</dbReference>
<name>A0A5E8H9E4_9LEPT</name>
<organism evidence="2 3">
    <name type="scientific">Leptospira yanagawae serovar Saopaulo str. Sao Paulo = ATCC 700523</name>
    <dbReference type="NCBI Taxonomy" id="1249483"/>
    <lineage>
        <taxon>Bacteria</taxon>
        <taxon>Pseudomonadati</taxon>
        <taxon>Spirochaetota</taxon>
        <taxon>Spirochaetia</taxon>
        <taxon>Leptospirales</taxon>
        <taxon>Leptospiraceae</taxon>
        <taxon>Leptospira</taxon>
    </lineage>
</organism>
<gene>
    <name evidence="2" type="ORF">LEP1GSC202_2017</name>
</gene>
<dbReference type="Pfam" id="PF13276">
    <property type="entry name" value="HTH_21"/>
    <property type="match status" value="1"/>
</dbReference>
<feature type="domain" description="HTH-like" evidence="1">
    <location>
        <begin position="41"/>
        <end position="85"/>
    </location>
</feature>
<evidence type="ECO:0000313" key="3">
    <source>
        <dbReference type="Proteomes" id="UP000013996"/>
    </source>
</evidence>
<reference evidence="2 3" key="1">
    <citation type="submission" date="2013-04" db="EMBL/GenBank/DDBJ databases">
        <authorList>
            <person name="Harkins D.M."/>
            <person name="Durkin A.S."/>
            <person name="Brinkac L.M."/>
            <person name="Haft D.H."/>
            <person name="Selengut J.D."/>
            <person name="Sanka R."/>
            <person name="DePew J."/>
            <person name="Purushe J."/>
            <person name="Hartskeerl R.A."/>
            <person name="Ahmed A."/>
            <person name="van der Linden H."/>
            <person name="Goris M.G.A."/>
            <person name="Vinetz J.M."/>
            <person name="Sutton G.G."/>
            <person name="Nierman W.C."/>
            <person name="Fouts D.E."/>
        </authorList>
    </citation>
    <scope>NUCLEOTIDE SEQUENCE [LARGE SCALE GENOMIC DNA]</scope>
    <source>
        <strain evidence="2 3">Sao Paulo</strain>
    </source>
</reference>
<accession>A0A5E8H9E4</accession>
<dbReference type="PANTHER" id="PTHR47515">
    <property type="entry name" value="LOW CALCIUM RESPONSE LOCUS PROTEIN T"/>
    <property type="match status" value="1"/>
</dbReference>
<evidence type="ECO:0000259" key="1">
    <source>
        <dbReference type="Pfam" id="PF13276"/>
    </source>
</evidence>
<dbReference type="EMBL" id="AOGX02000029">
    <property type="protein sequence ID" value="EOQ87829.1"/>
    <property type="molecule type" value="Genomic_DNA"/>
</dbReference>
<protein>
    <submittedName>
        <fullName evidence="2">HTH-like domain protein</fullName>
    </submittedName>
</protein>
<dbReference type="InterPro" id="IPR025948">
    <property type="entry name" value="HTH-like_dom"/>
</dbReference>
<proteinExistence type="predicted"/>
<dbReference type="OrthoDB" id="345083at2"/>
<sequence>MSRSTKERAVDLLVEEGLSLNRSLDVVLLPKSSYYYQPKAIDEETMNEIRRLAFRWKREGYRRIYRRLRRSGRTINHKKVYRLYC</sequence>
<dbReference type="RefSeq" id="WP_015678486.1">
    <property type="nucleotide sequence ID" value="NZ_AOGX02000029.1"/>
</dbReference>
<dbReference type="PANTHER" id="PTHR47515:SF1">
    <property type="entry name" value="BLR2054 PROTEIN"/>
    <property type="match status" value="1"/>
</dbReference>